<dbReference type="AlphaFoldDB" id="J9GDH5"/>
<dbReference type="EMBL" id="AMCI01001640">
    <property type="protein sequence ID" value="EJX04929.1"/>
    <property type="molecule type" value="Genomic_DNA"/>
</dbReference>
<reference evidence="2" key="1">
    <citation type="journal article" date="2012" name="PLoS ONE">
        <title>Gene sets for utilization of primary and secondary nutrition supplies in the distal gut of endangered iberian lynx.</title>
        <authorList>
            <person name="Alcaide M."/>
            <person name="Messina E."/>
            <person name="Richter M."/>
            <person name="Bargiela R."/>
            <person name="Peplies J."/>
            <person name="Huws S.A."/>
            <person name="Newbold C.J."/>
            <person name="Golyshin P.N."/>
            <person name="Simon M.A."/>
            <person name="Lopez G."/>
            <person name="Yakimov M.M."/>
            <person name="Ferrer M."/>
        </authorList>
    </citation>
    <scope>NUCLEOTIDE SEQUENCE</scope>
</reference>
<proteinExistence type="predicted"/>
<accession>J9GDH5</accession>
<evidence type="ECO:0000256" key="1">
    <source>
        <dbReference type="SAM" id="MobiDB-lite"/>
    </source>
</evidence>
<feature type="compositionally biased region" description="Basic and acidic residues" evidence="1">
    <location>
        <begin position="10"/>
        <end position="21"/>
    </location>
</feature>
<dbReference type="Gene3D" id="1.20.58.2200">
    <property type="match status" value="1"/>
</dbReference>
<feature type="region of interest" description="Disordered" evidence="1">
    <location>
        <begin position="1"/>
        <end position="37"/>
    </location>
</feature>
<sequence>MSLELDENETAGKKTTEEKTPVKAPVKASALPQSTSARDRAYVEALDARIELAEGFIKYNAFTEANEIFDEVMKTGTPEQKERVKAIRSRLKEDGVK</sequence>
<evidence type="ECO:0000313" key="2">
    <source>
        <dbReference type="EMBL" id="EJX04929.1"/>
    </source>
</evidence>
<organism evidence="2">
    <name type="scientific">gut metagenome</name>
    <dbReference type="NCBI Taxonomy" id="749906"/>
    <lineage>
        <taxon>unclassified sequences</taxon>
        <taxon>metagenomes</taxon>
        <taxon>organismal metagenomes</taxon>
    </lineage>
</organism>
<dbReference type="InterPro" id="IPR038440">
    <property type="entry name" value="FimV_C_sf"/>
</dbReference>
<name>J9GDH5_9ZZZZ</name>
<gene>
    <name evidence="2" type="ORF">EVA_06961</name>
</gene>
<protein>
    <submittedName>
        <fullName evidence="2">Uncharacterized protein</fullName>
    </submittedName>
</protein>
<comment type="caution">
    <text evidence="2">The sequence shown here is derived from an EMBL/GenBank/DDBJ whole genome shotgun (WGS) entry which is preliminary data.</text>
</comment>